<dbReference type="EMBL" id="JAHQIW010004795">
    <property type="protein sequence ID" value="KAJ1363741.1"/>
    <property type="molecule type" value="Genomic_DNA"/>
</dbReference>
<protein>
    <submittedName>
        <fullName evidence="1">Uncharacterized protein</fullName>
    </submittedName>
</protein>
<organism evidence="1 2">
    <name type="scientific">Parelaphostrongylus tenuis</name>
    <name type="common">Meningeal worm</name>
    <dbReference type="NCBI Taxonomy" id="148309"/>
    <lineage>
        <taxon>Eukaryota</taxon>
        <taxon>Metazoa</taxon>
        <taxon>Ecdysozoa</taxon>
        <taxon>Nematoda</taxon>
        <taxon>Chromadorea</taxon>
        <taxon>Rhabditida</taxon>
        <taxon>Rhabditina</taxon>
        <taxon>Rhabditomorpha</taxon>
        <taxon>Strongyloidea</taxon>
        <taxon>Metastrongylidae</taxon>
        <taxon>Parelaphostrongylus</taxon>
    </lineage>
</organism>
<comment type="caution">
    <text evidence="1">The sequence shown here is derived from an EMBL/GenBank/DDBJ whole genome shotgun (WGS) entry which is preliminary data.</text>
</comment>
<dbReference type="AlphaFoldDB" id="A0AAD5N6S7"/>
<name>A0AAD5N6S7_PARTN</name>
<sequence>MCKTFTSCGTRTHTSLYPRPHALIRCTTEAHLIQPSAACLGECELCFPGLKFDDQAQFARHLRLAHATKEGGSYICRYGENNVCKKLPLEGVSDDDYEAHVRRIHCVSLLQLRHNVHHCEKEFTLSRFVCFRYLKQKV</sequence>
<dbReference type="Proteomes" id="UP001196413">
    <property type="component" value="Unassembled WGS sequence"/>
</dbReference>
<evidence type="ECO:0000313" key="2">
    <source>
        <dbReference type="Proteomes" id="UP001196413"/>
    </source>
</evidence>
<proteinExistence type="predicted"/>
<evidence type="ECO:0000313" key="1">
    <source>
        <dbReference type="EMBL" id="KAJ1363741.1"/>
    </source>
</evidence>
<accession>A0AAD5N6S7</accession>
<reference evidence="1" key="1">
    <citation type="submission" date="2021-06" db="EMBL/GenBank/DDBJ databases">
        <title>Parelaphostrongylus tenuis whole genome reference sequence.</title>
        <authorList>
            <person name="Garwood T.J."/>
            <person name="Larsen P.A."/>
            <person name="Fountain-Jones N.M."/>
            <person name="Garbe J.R."/>
            <person name="Macchietto M.G."/>
            <person name="Kania S.A."/>
            <person name="Gerhold R.W."/>
            <person name="Richards J.E."/>
            <person name="Wolf T.M."/>
        </authorList>
    </citation>
    <scope>NUCLEOTIDE SEQUENCE</scope>
    <source>
        <strain evidence="1">MNPRO001-30</strain>
        <tissue evidence="1">Meninges</tissue>
    </source>
</reference>
<keyword evidence="2" id="KW-1185">Reference proteome</keyword>
<gene>
    <name evidence="1" type="ORF">KIN20_023666</name>
</gene>